<feature type="region of interest" description="Disordered" evidence="1">
    <location>
        <begin position="1"/>
        <end position="21"/>
    </location>
</feature>
<reference evidence="2" key="2">
    <citation type="journal article" date="2021" name="Microbiol. Resour. Announc.">
        <title>Complete Genome Sequence of Polycladomyces abyssicola JIR-001T, Isolated from Hemipelagic Sediment in Deep Seawater.</title>
        <authorList>
            <person name="Tsubouchi T."/>
            <person name="Kaneko Y."/>
        </authorList>
    </citation>
    <scope>NUCLEOTIDE SEQUENCE</scope>
    <source>
        <strain evidence="2">JIR-001</strain>
    </source>
</reference>
<dbReference type="AlphaFoldDB" id="A0A8D5UGS7"/>
<dbReference type="RefSeq" id="WP_212774849.1">
    <property type="nucleotide sequence ID" value="NZ_AP024601.1"/>
</dbReference>
<organism evidence="2 3">
    <name type="scientific">Polycladomyces abyssicola</name>
    <dbReference type="NCBI Taxonomy" id="1125966"/>
    <lineage>
        <taxon>Bacteria</taxon>
        <taxon>Bacillati</taxon>
        <taxon>Bacillota</taxon>
        <taxon>Bacilli</taxon>
        <taxon>Bacillales</taxon>
        <taxon>Thermoactinomycetaceae</taxon>
        <taxon>Polycladomyces</taxon>
    </lineage>
</organism>
<dbReference type="SUPFAM" id="SSF52949">
    <property type="entry name" value="Macro domain-like"/>
    <property type="match status" value="1"/>
</dbReference>
<dbReference type="EMBL" id="AP024601">
    <property type="protein sequence ID" value="BCU81655.1"/>
    <property type="molecule type" value="Genomic_DNA"/>
</dbReference>
<evidence type="ECO:0000256" key="1">
    <source>
        <dbReference type="SAM" id="MobiDB-lite"/>
    </source>
</evidence>
<evidence type="ECO:0000313" key="2">
    <source>
        <dbReference type="EMBL" id="BCU81655.1"/>
    </source>
</evidence>
<sequence length="88" mass="9988">MSRDVDPHHFSSAPTPNLQANEDPAWVRVGLPYRIGAGLAGGDWEEIRTMLERCSEEFGMEIELYRLNWDRWGDGSRFGCPLNIISGH</sequence>
<keyword evidence="3" id="KW-1185">Reference proteome</keyword>
<protein>
    <submittedName>
        <fullName evidence="2">Uncharacterized protein</fullName>
    </submittedName>
</protein>
<evidence type="ECO:0000313" key="3">
    <source>
        <dbReference type="Proteomes" id="UP000677436"/>
    </source>
</evidence>
<dbReference type="InterPro" id="IPR043472">
    <property type="entry name" value="Macro_dom-like"/>
</dbReference>
<dbReference type="KEGG" id="pabs:JIR001_14380"/>
<accession>A0A8D5UGS7</accession>
<proteinExistence type="predicted"/>
<dbReference type="Gene3D" id="3.40.220.10">
    <property type="entry name" value="Leucine Aminopeptidase, subunit E, domain 1"/>
    <property type="match status" value="1"/>
</dbReference>
<name>A0A8D5UGS7_9BACL</name>
<dbReference type="Proteomes" id="UP000677436">
    <property type="component" value="Chromosome"/>
</dbReference>
<reference evidence="2" key="1">
    <citation type="journal article" date="2013" name="Int. J. Syst. Evol. Microbiol.">
        <title>Polycladomyces abyssicola gen. nov., sp. nov., a thermophilic filamentous bacterium isolated from hemipelagic sediment.</title>
        <authorList>
            <person name="Tsubouchi T."/>
            <person name="Shimane Y."/>
            <person name="Mori K."/>
            <person name="Usui K."/>
            <person name="Hiraki T."/>
            <person name="Tame A."/>
            <person name="Uematsu K."/>
            <person name="Maruyama T."/>
            <person name="Hatada Y."/>
        </authorList>
    </citation>
    <scope>NUCLEOTIDE SEQUENCE</scope>
    <source>
        <strain evidence="2">JIR-001</strain>
    </source>
</reference>
<gene>
    <name evidence="2" type="ORF">JIR001_14380</name>
</gene>